<gene>
    <name evidence="1" type="primary">ORF37953</name>
</gene>
<sequence>GASPRNCSKIKTNVSSTMEANANVFSRLCQNNNSTRAYTRDKKTLTRGEREIIEGIHKNKRDTITRDHVEEFQIKDTFDGLCNGKINCESPTFGRNLLQGERIYGKSFRRYEQKQC</sequence>
<name>A0A0B6YV57_9EUPU</name>
<feature type="non-terminal residue" evidence="1">
    <location>
        <position position="116"/>
    </location>
</feature>
<organism evidence="1">
    <name type="scientific">Arion vulgaris</name>
    <dbReference type="NCBI Taxonomy" id="1028688"/>
    <lineage>
        <taxon>Eukaryota</taxon>
        <taxon>Metazoa</taxon>
        <taxon>Spiralia</taxon>
        <taxon>Lophotrochozoa</taxon>
        <taxon>Mollusca</taxon>
        <taxon>Gastropoda</taxon>
        <taxon>Heterobranchia</taxon>
        <taxon>Euthyneura</taxon>
        <taxon>Panpulmonata</taxon>
        <taxon>Eupulmonata</taxon>
        <taxon>Stylommatophora</taxon>
        <taxon>Helicina</taxon>
        <taxon>Arionoidea</taxon>
        <taxon>Arionidae</taxon>
        <taxon>Arion</taxon>
    </lineage>
</organism>
<reference evidence="1" key="1">
    <citation type="submission" date="2014-12" db="EMBL/GenBank/DDBJ databases">
        <title>Insight into the proteome of Arion vulgaris.</title>
        <authorList>
            <person name="Aradska J."/>
            <person name="Bulat T."/>
            <person name="Smidak R."/>
            <person name="Sarate P."/>
            <person name="Gangsoo J."/>
            <person name="Sialana F."/>
            <person name="Bilban M."/>
            <person name="Lubec G."/>
        </authorList>
    </citation>
    <scope>NUCLEOTIDE SEQUENCE</scope>
    <source>
        <tissue evidence="1">Skin</tissue>
    </source>
</reference>
<proteinExistence type="predicted"/>
<protein>
    <submittedName>
        <fullName evidence="1">Uncharacterized protein</fullName>
    </submittedName>
</protein>
<dbReference type="AlphaFoldDB" id="A0A0B6YV57"/>
<dbReference type="EMBL" id="HACG01013087">
    <property type="protein sequence ID" value="CEK59952.1"/>
    <property type="molecule type" value="Transcribed_RNA"/>
</dbReference>
<evidence type="ECO:0000313" key="1">
    <source>
        <dbReference type="EMBL" id="CEK59952.1"/>
    </source>
</evidence>
<feature type="non-terminal residue" evidence="1">
    <location>
        <position position="1"/>
    </location>
</feature>
<accession>A0A0B6YV57</accession>